<dbReference type="Pfam" id="PF02739">
    <property type="entry name" value="5_3_exonuc_N"/>
    <property type="match status" value="1"/>
</dbReference>
<dbReference type="InterPro" id="IPR036397">
    <property type="entry name" value="RNaseH_sf"/>
</dbReference>
<feature type="domain" description="5'-3' exonuclease" evidence="19">
    <location>
        <begin position="43"/>
        <end position="304"/>
    </location>
</feature>
<dbReference type="Pfam" id="PF01612">
    <property type="entry name" value="DNA_pol_A_exo1"/>
    <property type="match status" value="1"/>
</dbReference>
<dbReference type="GO" id="GO:0003677">
    <property type="term" value="F:DNA binding"/>
    <property type="evidence" value="ECO:0007669"/>
    <property type="project" value="UniProtKB-UniRule"/>
</dbReference>
<dbReference type="CDD" id="cd09898">
    <property type="entry name" value="H3TH_53EXO"/>
    <property type="match status" value="1"/>
</dbReference>
<dbReference type="GO" id="GO:0006261">
    <property type="term" value="P:DNA-templated DNA replication"/>
    <property type="evidence" value="ECO:0007669"/>
    <property type="project" value="UniProtKB-UniRule"/>
</dbReference>
<keyword evidence="5 17" id="KW-0808">Transferase</keyword>
<keyword evidence="8" id="KW-0540">Nuclease</keyword>
<dbReference type="Gene3D" id="3.40.50.1010">
    <property type="entry name" value="5'-nuclease"/>
    <property type="match status" value="1"/>
</dbReference>
<keyword evidence="10 17" id="KW-0378">Hydrolase</keyword>
<evidence type="ECO:0000259" key="20">
    <source>
        <dbReference type="SMART" id="SM00482"/>
    </source>
</evidence>
<evidence type="ECO:0000256" key="15">
    <source>
        <dbReference type="ARBA" id="ARBA00049244"/>
    </source>
</evidence>
<dbReference type="InterPro" id="IPR002298">
    <property type="entry name" value="DNA_polymerase_A"/>
</dbReference>
<evidence type="ECO:0000256" key="10">
    <source>
        <dbReference type="ARBA" id="ARBA00022801"/>
    </source>
</evidence>
<dbReference type="InterPro" id="IPR002421">
    <property type="entry name" value="5-3_exonuclease"/>
</dbReference>
<dbReference type="CDD" id="cd06139">
    <property type="entry name" value="DNA_polA_I_Ecoli_like_exo"/>
    <property type="match status" value="1"/>
</dbReference>
<dbReference type="eggNOG" id="COG0258">
    <property type="taxonomic scope" value="Bacteria"/>
</dbReference>
<evidence type="ECO:0000256" key="6">
    <source>
        <dbReference type="ARBA" id="ARBA00022695"/>
    </source>
</evidence>
<keyword evidence="11 17" id="KW-0269">Exonuclease</keyword>
<comment type="function">
    <text evidence="17">In addition to polymerase activity, this DNA polymerase exhibits 3'-5' and 5'-3' exonuclease activity.</text>
</comment>
<dbReference type="CDD" id="cd08637">
    <property type="entry name" value="DNA_pol_A_pol_I_C"/>
    <property type="match status" value="1"/>
</dbReference>
<keyword evidence="14 17" id="KW-0234">DNA repair</keyword>
<proteinExistence type="inferred from homology"/>
<dbReference type="FunFam" id="3.30.420.10:FF:000026">
    <property type="entry name" value="DNA polymerase I"/>
    <property type="match status" value="1"/>
</dbReference>
<dbReference type="InterPro" id="IPR019760">
    <property type="entry name" value="DNA-dir_DNA_pol_A_CS"/>
</dbReference>
<dbReference type="Pfam" id="PF01367">
    <property type="entry name" value="5_3_exonuc"/>
    <property type="match status" value="1"/>
</dbReference>
<evidence type="ECO:0000256" key="17">
    <source>
        <dbReference type="RuleBase" id="RU004460"/>
    </source>
</evidence>
<dbReference type="SMART" id="SM00475">
    <property type="entry name" value="53EXOc"/>
    <property type="match status" value="1"/>
</dbReference>
<evidence type="ECO:0000256" key="13">
    <source>
        <dbReference type="ARBA" id="ARBA00023125"/>
    </source>
</evidence>
<dbReference type="Proteomes" id="UP000008871">
    <property type="component" value="Chromosome"/>
</dbReference>
<dbReference type="HOGENOM" id="CLU_004675_0_1_6"/>
<dbReference type="SMART" id="SM00482">
    <property type="entry name" value="POLAc"/>
    <property type="match status" value="1"/>
</dbReference>
<dbReference type="PRINTS" id="PR00868">
    <property type="entry name" value="DNAPOLI"/>
</dbReference>
<dbReference type="GO" id="GO:0008409">
    <property type="term" value="F:5'-3' exonuclease activity"/>
    <property type="evidence" value="ECO:0007669"/>
    <property type="project" value="UniProtKB-UniRule"/>
</dbReference>
<sequence length="956" mass="105746">MPSPCCRLSLVACRSPLPLGPISATLSPSFSQQKSSPMSAAEKPIILVDGSSYLYRAFHALPPLTTSSGQPTGAVRGVASMLRKLIKDYDPQYMAVIFDAKGKTFRDELFEEYKSNRPPMPDDLRAQVQPLHDLIRAMGLPLIIEDGVEADDVIGTFARIFGAQGKPVLISTGDKDMAQLVTEHVTLINTMNNALYDIEGVKQKFGVGPELIIDFLALMGDKVDNIPGVPGVGEKTALGLIQGLGSLEDIYANLDKIAELSFRGAKTMAKKLEEHKEMAFLSYQLATIKLDCELSEDLNDLKLGEPDNESLARYFKELEFKGWLSEILSGADASVVAAAEEAGNNEAAPAAGFNRDAYDIVYSEAMLDKWLDKLKAAGEFAFDTETTSLNYMNAELVGFAVAVSDKAAYIPFGHNYPGAPDQIDKQLVIDKFKPLLEDDSLKKIGQNLKYDMSVLAEDAGITLRGVAFDTMLESYVLDSVATRHDMDSLALKYLGRKTISFTDIAGKGAKQLTFNQIGLHEASPYAAEDADVTLRLHQTLWPKLEAEDRLPEVFRDIELPLVTVLSRIERNGTYVDATLLKHQSQFLAKRMAELQEKAFDIAGQEFNLASPKQLGEILYEKLEIPVIKKTPKGAPSTAEAVLQELAHDYPLPQVIMDYRGVAKLKNTYTDKLPELINQRTGRVHTSYHQAVTATGRLSSSDPNLQNIPVRSEEGRKIRQAFLAPKGKKIVACDYSQIELRIMAHLSGDKGLTDAFEQGLDIHRATAAEVWGKTLDEVSDNDRRNAKAINFGLIYGMSAFGLAKQLGLPRKEAQEYIDLYFERYPGVKKYMEDTRALAIDKGYVETVYGRRLYLPEIHSKNGQRRQGAERAAINAPMQGTAADIIKKAMIKVHDWLETTHFDAKMIMQVHDELVFEVADDQVDDLVKEVKARMESAAELKVPLIVDAGAGENWEEAH</sequence>
<evidence type="ECO:0000256" key="9">
    <source>
        <dbReference type="ARBA" id="ARBA00022763"/>
    </source>
</evidence>
<evidence type="ECO:0000256" key="2">
    <source>
        <dbReference type="ARBA" id="ARBA00011541"/>
    </source>
</evidence>
<protein>
    <recommendedName>
        <fullName evidence="4 16">DNA polymerase I</fullName>
        <ecNumber evidence="3 16">2.7.7.7</ecNumber>
    </recommendedName>
</protein>
<accession>Q0VL41</accession>
<dbReference type="Pfam" id="PF00476">
    <property type="entry name" value="DNA_pol_A"/>
    <property type="match status" value="1"/>
</dbReference>
<keyword evidence="22" id="KW-1185">Reference proteome</keyword>
<evidence type="ECO:0000256" key="12">
    <source>
        <dbReference type="ARBA" id="ARBA00022932"/>
    </source>
</evidence>
<dbReference type="FunFam" id="3.40.50.1010:FF:000001">
    <property type="entry name" value="DNA polymerase I"/>
    <property type="match status" value="1"/>
</dbReference>
<reference evidence="21 22" key="1">
    <citation type="journal article" date="2006" name="Nat. Biotechnol.">
        <title>Genome sequence of the ubiquitous hydrocarbon-degrading marine bacterium Alcanivorax borkumensis.</title>
        <authorList>
            <person name="Schneiker S."/>
            <person name="Martins dos Santos V.A.P."/>
            <person name="Bartels D."/>
            <person name="Bekel T."/>
            <person name="Brecht M."/>
            <person name="Buhrmester J."/>
            <person name="Chernikova T.N."/>
            <person name="Denaro R."/>
            <person name="Ferrer M."/>
            <person name="Gertler C."/>
            <person name="Goesmann A."/>
            <person name="Golyshina O.V."/>
            <person name="Kaminski F."/>
            <person name="Khachane A.N."/>
            <person name="Lang S."/>
            <person name="Linke B."/>
            <person name="McHardy A.C."/>
            <person name="Meyer F."/>
            <person name="Nechitaylo T."/>
            <person name="Puehler A."/>
            <person name="Regenhardt D."/>
            <person name="Rupp O."/>
            <person name="Sabirova J.S."/>
            <person name="Selbitschka W."/>
            <person name="Yakimov M.M."/>
            <person name="Timmis K.N."/>
            <person name="Vorhoelter F.-J."/>
            <person name="Weidner S."/>
            <person name="Kaiser O."/>
            <person name="Golyshin P.N."/>
        </authorList>
    </citation>
    <scope>NUCLEOTIDE SEQUENCE [LARGE SCALE GENOMIC DNA]</scope>
    <source>
        <strain evidence="22">ATCC 700651 / DSM 11573 / NCIMB 13689 / SK2</strain>
    </source>
</reference>
<dbReference type="SUPFAM" id="SSF56672">
    <property type="entry name" value="DNA/RNA polymerases"/>
    <property type="match status" value="1"/>
</dbReference>
<dbReference type="InterPro" id="IPR020045">
    <property type="entry name" value="DNA_polI_H3TH"/>
</dbReference>
<comment type="subunit">
    <text evidence="2">Single-chain monomer with multiple functions.</text>
</comment>
<keyword evidence="12 17" id="KW-0239">DNA-directed DNA polymerase</keyword>
<dbReference type="InterPro" id="IPR043502">
    <property type="entry name" value="DNA/RNA_pol_sf"/>
</dbReference>
<dbReference type="InterPro" id="IPR029060">
    <property type="entry name" value="PIN-like_dom_sf"/>
</dbReference>
<comment type="similarity">
    <text evidence="1 17">Belongs to the DNA polymerase type-A family.</text>
</comment>
<dbReference type="SMART" id="SM00474">
    <property type="entry name" value="35EXOc"/>
    <property type="match status" value="1"/>
</dbReference>
<dbReference type="PANTHER" id="PTHR10133">
    <property type="entry name" value="DNA POLYMERASE I"/>
    <property type="match status" value="1"/>
</dbReference>
<dbReference type="Gene3D" id="1.10.150.20">
    <property type="entry name" value="5' to 3' exonuclease, C-terminal subdomain"/>
    <property type="match status" value="2"/>
</dbReference>
<dbReference type="InterPro" id="IPR018320">
    <property type="entry name" value="DNA_polymerase_1"/>
</dbReference>
<name>Q0VL41_ALCBS</name>
<dbReference type="InterPro" id="IPR008918">
    <property type="entry name" value="HhH2"/>
</dbReference>
<evidence type="ECO:0000313" key="21">
    <source>
        <dbReference type="EMBL" id="CAL18107.1"/>
    </source>
</evidence>
<dbReference type="EMBL" id="AM286690">
    <property type="protein sequence ID" value="CAL18107.1"/>
    <property type="molecule type" value="Genomic_DNA"/>
</dbReference>
<dbReference type="Gene3D" id="3.30.70.370">
    <property type="match status" value="1"/>
</dbReference>
<dbReference type="SUPFAM" id="SSF53098">
    <property type="entry name" value="Ribonuclease H-like"/>
    <property type="match status" value="1"/>
</dbReference>
<dbReference type="InterPro" id="IPR036279">
    <property type="entry name" value="5-3_exonuclease_C_sf"/>
</dbReference>
<evidence type="ECO:0000256" key="1">
    <source>
        <dbReference type="ARBA" id="ARBA00007705"/>
    </source>
</evidence>
<dbReference type="FunFam" id="1.20.1060.10:FF:000001">
    <property type="entry name" value="DNA polymerase I"/>
    <property type="match status" value="1"/>
</dbReference>
<dbReference type="NCBIfam" id="NF004397">
    <property type="entry name" value="PRK05755.1"/>
    <property type="match status" value="1"/>
</dbReference>
<feature type="domain" description="DNA-directed DNA polymerase family A palm" evidence="20">
    <location>
        <begin position="714"/>
        <end position="920"/>
    </location>
</feature>
<evidence type="ECO:0000256" key="7">
    <source>
        <dbReference type="ARBA" id="ARBA00022705"/>
    </source>
</evidence>
<dbReference type="STRING" id="393595.ABO_2659"/>
<evidence type="ECO:0000256" key="4">
    <source>
        <dbReference type="ARBA" id="ARBA00020311"/>
    </source>
</evidence>
<evidence type="ECO:0000256" key="3">
    <source>
        <dbReference type="ARBA" id="ARBA00012417"/>
    </source>
</evidence>
<dbReference type="eggNOG" id="COG0749">
    <property type="taxonomic scope" value="Bacteria"/>
</dbReference>
<evidence type="ECO:0000313" key="22">
    <source>
        <dbReference type="Proteomes" id="UP000008871"/>
    </source>
</evidence>
<dbReference type="InterPro" id="IPR002562">
    <property type="entry name" value="3'-5'_exonuclease_dom"/>
</dbReference>
<dbReference type="GO" id="GO:0008408">
    <property type="term" value="F:3'-5' exonuclease activity"/>
    <property type="evidence" value="ECO:0007669"/>
    <property type="project" value="UniProtKB-UniRule"/>
</dbReference>
<comment type="catalytic activity">
    <reaction evidence="15 17">
        <text>DNA(n) + a 2'-deoxyribonucleoside 5'-triphosphate = DNA(n+1) + diphosphate</text>
        <dbReference type="Rhea" id="RHEA:22508"/>
        <dbReference type="Rhea" id="RHEA-COMP:17339"/>
        <dbReference type="Rhea" id="RHEA-COMP:17340"/>
        <dbReference type="ChEBI" id="CHEBI:33019"/>
        <dbReference type="ChEBI" id="CHEBI:61560"/>
        <dbReference type="ChEBI" id="CHEBI:173112"/>
        <dbReference type="EC" id="2.7.7.7"/>
    </reaction>
</comment>
<dbReference type="FunFam" id="1.10.150.20:FF:000003">
    <property type="entry name" value="DNA polymerase I"/>
    <property type="match status" value="1"/>
</dbReference>
<dbReference type="KEGG" id="abo:ABO_2659"/>
<dbReference type="InterPro" id="IPR012337">
    <property type="entry name" value="RNaseH-like_sf"/>
</dbReference>
<evidence type="ECO:0000256" key="11">
    <source>
        <dbReference type="ARBA" id="ARBA00022839"/>
    </source>
</evidence>
<dbReference type="SUPFAM" id="SSF47807">
    <property type="entry name" value="5' to 3' exonuclease, C-terminal subdomain"/>
    <property type="match status" value="1"/>
</dbReference>
<dbReference type="Gene3D" id="3.30.420.10">
    <property type="entry name" value="Ribonuclease H-like superfamily/Ribonuclease H"/>
    <property type="match status" value="1"/>
</dbReference>
<dbReference type="FunFam" id="1.10.150.20:FF:000002">
    <property type="entry name" value="DNA polymerase I"/>
    <property type="match status" value="1"/>
</dbReference>
<dbReference type="GO" id="GO:0006302">
    <property type="term" value="P:double-strand break repair"/>
    <property type="evidence" value="ECO:0007669"/>
    <property type="project" value="TreeGrafter"/>
</dbReference>
<organism evidence="21 22">
    <name type="scientific">Alcanivorax borkumensis (strain ATCC 700651 / DSM 11573 / NCIMB 13689 / SK2)</name>
    <dbReference type="NCBI Taxonomy" id="393595"/>
    <lineage>
        <taxon>Bacteria</taxon>
        <taxon>Pseudomonadati</taxon>
        <taxon>Pseudomonadota</taxon>
        <taxon>Gammaproteobacteria</taxon>
        <taxon>Oceanospirillales</taxon>
        <taxon>Alcanivoracaceae</taxon>
        <taxon>Alcanivorax</taxon>
    </lineage>
</organism>
<dbReference type="NCBIfam" id="TIGR00593">
    <property type="entry name" value="pola"/>
    <property type="match status" value="1"/>
</dbReference>
<evidence type="ECO:0000259" key="18">
    <source>
        <dbReference type="SMART" id="SM00474"/>
    </source>
</evidence>
<dbReference type="SUPFAM" id="SSF88723">
    <property type="entry name" value="PIN domain-like"/>
    <property type="match status" value="1"/>
</dbReference>
<keyword evidence="7 17" id="KW-0235">DNA replication</keyword>
<dbReference type="EC" id="2.7.7.7" evidence="3 16"/>
<dbReference type="PROSITE" id="PS00447">
    <property type="entry name" value="DNA_POLYMERASE_A"/>
    <property type="match status" value="1"/>
</dbReference>
<keyword evidence="9 17" id="KW-0227">DNA damage</keyword>
<keyword evidence="6 17" id="KW-0548">Nucleotidyltransferase</keyword>
<keyword evidence="13 17" id="KW-0238">DNA-binding</keyword>
<dbReference type="CDD" id="cd09859">
    <property type="entry name" value="PIN_53EXO"/>
    <property type="match status" value="1"/>
</dbReference>
<dbReference type="InterPro" id="IPR020046">
    <property type="entry name" value="5-3_exonucl_a-hlix_arch_N"/>
</dbReference>
<evidence type="ECO:0000256" key="16">
    <source>
        <dbReference type="NCBIfam" id="TIGR00593"/>
    </source>
</evidence>
<dbReference type="GO" id="GO:0003887">
    <property type="term" value="F:DNA-directed DNA polymerase activity"/>
    <property type="evidence" value="ECO:0007669"/>
    <property type="project" value="UniProtKB-UniRule"/>
</dbReference>
<dbReference type="InterPro" id="IPR001098">
    <property type="entry name" value="DNA-dir_DNA_pol_A_palm_dom"/>
</dbReference>
<dbReference type="SMART" id="SM00279">
    <property type="entry name" value="HhH2"/>
    <property type="match status" value="1"/>
</dbReference>
<dbReference type="Gene3D" id="1.20.1060.10">
    <property type="entry name" value="Taq DNA Polymerase, Chain T, domain 4"/>
    <property type="match status" value="1"/>
</dbReference>
<dbReference type="PANTHER" id="PTHR10133:SF27">
    <property type="entry name" value="DNA POLYMERASE NU"/>
    <property type="match status" value="1"/>
</dbReference>
<feature type="domain" description="3'-5' exonuclease" evidence="18">
    <location>
        <begin position="358"/>
        <end position="545"/>
    </location>
</feature>
<dbReference type="AlphaFoldDB" id="Q0VL41"/>
<evidence type="ECO:0000256" key="14">
    <source>
        <dbReference type="ARBA" id="ARBA00023204"/>
    </source>
</evidence>
<evidence type="ECO:0000259" key="19">
    <source>
        <dbReference type="SMART" id="SM00475"/>
    </source>
</evidence>
<gene>
    <name evidence="17 21" type="primary">polA</name>
    <name evidence="21" type="ordered locus">ABO_2659</name>
</gene>
<evidence type="ECO:0000256" key="8">
    <source>
        <dbReference type="ARBA" id="ARBA00022722"/>
    </source>
</evidence>
<evidence type="ECO:0000256" key="5">
    <source>
        <dbReference type="ARBA" id="ARBA00022679"/>
    </source>
</evidence>